<evidence type="ECO:0000313" key="4">
    <source>
        <dbReference type="EMBL" id="SNV33979.1"/>
    </source>
</evidence>
<dbReference type="Proteomes" id="UP000215144">
    <property type="component" value="Chromosome 1"/>
</dbReference>
<organism evidence="4 5">
    <name type="scientific">Streptococcus acidominimus</name>
    <dbReference type="NCBI Taxonomy" id="1326"/>
    <lineage>
        <taxon>Bacteria</taxon>
        <taxon>Bacillati</taxon>
        <taxon>Bacillota</taxon>
        <taxon>Bacilli</taxon>
        <taxon>Lactobacillales</taxon>
        <taxon>Streptococcaceae</taxon>
        <taxon>Streptococcus</taxon>
    </lineage>
</organism>
<dbReference type="Pfam" id="PF00857">
    <property type="entry name" value="Isochorismatase"/>
    <property type="match status" value="1"/>
</dbReference>
<proteinExistence type="inferred from homology"/>
<dbReference type="AlphaFoldDB" id="A0A239WID9"/>
<evidence type="ECO:0000313" key="5">
    <source>
        <dbReference type="Proteomes" id="UP000215144"/>
    </source>
</evidence>
<evidence type="ECO:0000259" key="3">
    <source>
        <dbReference type="Pfam" id="PF00857"/>
    </source>
</evidence>
<dbReference type="Gene3D" id="3.40.50.850">
    <property type="entry name" value="Isochorismatase-like"/>
    <property type="match status" value="1"/>
</dbReference>
<accession>A0A239WID9</accession>
<dbReference type="InterPro" id="IPR050272">
    <property type="entry name" value="Isochorismatase-like_hydrls"/>
</dbReference>
<sequence length="152" mass="17048">MLKLIYDFRSNSRPIIHIQHVSDNPDSLFHSSRFQAFKKGFEPLKSEPLFQKTVNNAFIGTTLEGYLHQNAISHLTIVGLTLPHCVSTTTRMAANLGFEVTLISDATASFPLKGPDGKIIEARDCHYYNLAALNDEFATIKNTADYLDHTKH</sequence>
<protein>
    <submittedName>
        <fullName evidence="4">Amidases related to nicotinamidase</fullName>
    </submittedName>
</protein>
<feature type="domain" description="Isochorismatase-like" evidence="3">
    <location>
        <begin position="3"/>
        <end position="140"/>
    </location>
</feature>
<dbReference type="InterPro" id="IPR036380">
    <property type="entry name" value="Isochorismatase-like_sf"/>
</dbReference>
<dbReference type="RefSeq" id="WP_331711882.1">
    <property type="nucleotide sequence ID" value="NZ_LT906454.1"/>
</dbReference>
<evidence type="ECO:0000256" key="2">
    <source>
        <dbReference type="ARBA" id="ARBA00022801"/>
    </source>
</evidence>
<dbReference type="InterPro" id="IPR000868">
    <property type="entry name" value="Isochorismatase-like_dom"/>
</dbReference>
<dbReference type="PANTHER" id="PTHR43540">
    <property type="entry name" value="PEROXYUREIDOACRYLATE/UREIDOACRYLATE AMIDOHYDROLASE-RELATED"/>
    <property type="match status" value="1"/>
</dbReference>
<dbReference type="KEGG" id="saco:SAME_00299"/>
<dbReference type="SUPFAM" id="SSF52499">
    <property type="entry name" value="Isochorismatase-like hydrolases"/>
    <property type="match status" value="1"/>
</dbReference>
<comment type="similarity">
    <text evidence="1">Belongs to the isochorismatase family.</text>
</comment>
<dbReference type="PANTHER" id="PTHR43540:SF1">
    <property type="entry name" value="ISOCHORISMATASE HYDROLASE"/>
    <property type="match status" value="1"/>
</dbReference>
<name>A0A239WID9_STRAI</name>
<gene>
    <name evidence="4" type="ORF">SAMEA4504048_00299</name>
</gene>
<dbReference type="EMBL" id="LT906454">
    <property type="protein sequence ID" value="SNV33979.1"/>
    <property type="molecule type" value="Genomic_DNA"/>
</dbReference>
<keyword evidence="2" id="KW-0378">Hydrolase</keyword>
<dbReference type="GO" id="GO:0016787">
    <property type="term" value="F:hydrolase activity"/>
    <property type="evidence" value="ECO:0007669"/>
    <property type="project" value="UniProtKB-KW"/>
</dbReference>
<evidence type="ECO:0000256" key="1">
    <source>
        <dbReference type="ARBA" id="ARBA00006336"/>
    </source>
</evidence>
<reference evidence="4 5" key="1">
    <citation type="submission" date="2017-06" db="EMBL/GenBank/DDBJ databases">
        <authorList>
            <consortium name="Pathogen Informatics"/>
        </authorList>
    </citation>
    <scope>NUCLEOTIDE SEQUENCE [LARGE SCALE GENOMIC DNA]</scope>
    <source>
        <strain evidence="4 5">NCTC11291</strain>
    </source>
</reference>